<dbReference type="Proteomes" id="UP000000437">
    <property type="component" value="Chromosome 18"/>
</dbReference>
<accession>A0AC58HUT0</accession>
<dbReference type="RefSeq" id="XP_073785739.1">
    <property type="nucleotide sequence ID" value="XM_073929638.1"/>
</dbReference>
<evidence type="ECO:0000313" key="1">
    <source>
        <dbReference type="Proteomes" id="UP000000437"/>
    </source>
</evidence>
<proteinExistence type="predicted"/>
<keyword evidence="1" id="KW-1185">Reference proteome</keyword>
<sequence>MTLPKIIVPPESDSMTLTVPGANLTARSKVVDSESKPEDLEEAVPGGEDEEGKMDVNKSDLLNVDEGLERPMSAASQTSIVVHERLQELVKLFKGRTERRRDKLVDPDESDDESPSASPAKKPGEAPPPPPPPEQKKEAEEKPVEEEEEEVQIYEFMGYKIPVPQFKIPQMPEWLRAILAYRFPSSIDPYTDLIYVVWLFFVTFAWNWNVWLIPVRCTFPYQTPDNIHWWLLMDYFCDSIYIMDIFVVQPRLQFVRGGDIVCDKNDMRENYRQTERFKMDVISLFPLDVLYVFTGVKSLLRFPRLLKYNAFFEFNDRLEAWMSKAYIYRVIRTSAYLLYSLHCNACIFYWGSDYEGLGSTKWVYNGKGNSYIRCYYFAVKTLITIGGLPDPTTVFEIVFQLVNYFVGVFAFSIMIGQMRDVIGAATAGEAYYRHSVDSTVKYMTSYRIPRDVQNRIKTWYDYTWKSQGMLDEQELLIQLPDKMRLDIAADVNYSIVSKVALFQGCDRQMIFDMLKRLKSVVYLPGDFVCEKGEIGREMYIIKAGEVQVVGGPDGKTVFVTLRAGSVFGEISLLAGGGGNRRTANVKAHGFANLFILDKKDLAEILVHYPESQKLLRKKAKKMLTKDKKPAEAKGEVKDTGEVIPQRPETPKLYKAALEVATGQTFSRLKEAYKGATLEPSTPISGMSSTGPVPPPSPMHRRSPIPRPQILDEDDMVSETTDSTVIIRMTPRVEGEEILSVEISPAEGAEAEMEEPQKTEDK</sequence>
<organism evidence="1 2">
    <name type="scientific">Danio rerio</name>
    <name type="common">Zebrafish</name>
    <name type="synonym">Brachydanio rerio</name>
    <dbReference type="NCBI Taxonomy" id="7955"/>
    <lineage>
        <taxon>Eukaryota</taxon>
        <taxon>Metazoa</taxon>
        <taxon>Chordata</taxon>
        <taxon>Craniata</taxon>
        <taxon>Vertebrata</taxon>
        <taxon>Euteleostomi</taxon>
        <taxon>Actinopterygii</taxon>
        <taxon>Neopterygii</taxon>
        <taxon>Teleostei</taxon>
        <taxon>Ostariophysi</taxon>
        <taxon>Cypriniformes</taxon>
        <taxon>Danionidae</taxon>
        <taxon>Danioninae</taxon>
        <taxon>Danio</taxon>
    </lineage>
</organism>
<name>A0AC58HUT0_DANRE</name>
<protein>
    <submittedName>
        <fullName evidence="2">Cyclic nucleotide-gated channel beta-1 isoform X15</fullName>
    </submittedName>
</protein>
<gene>
    <name evidence="2" type="primary">cngb1a</name>
</gene>
<evidence type="ECO:0000313" key="2">
    <source>
        <dbReference type="RefSeq" id="XP_073785739.1"/>
    </source>
</evidence>
<reference evidence="2" key="1">
    <citation type="submission" date="2025-08" db="UniProtKB">
        <authorList>
            <consortium name="RefSeq"/>
        </authorList>
    </citation>
    <scope>IDENTIFICATION</scope>
    <source>
        <strain evidence="2">Tuebingen</strain>
        <tissue evidence="2">Fibroblasts and whole tissue</tissue>
    </source>
</reference>